<reference evidence="5" key="2">
    <citation type="submission" date="2022-10" db="EMBL/GenBank/DDBJ databases">
        <authorList>
            <person name="Aronson H.S."/>
        </authorList>
    </citation>
    <scope>NUCLEOTIDE SEQUENCE</scope>
    <source>
        <strain evidence="5">RS19-109</strain>
    </source>
</reference>
<keyword evidence="6" id="KW-1185">Reference proteome</keyword>
<evidence type="ECO:0000259" key="4">
    <source>
        <dbReference type="PROSITE" id="PS51379"/>
    </source>
</evidence>
<dbReference type="Pfam" id="PF13183">
    <property type="entry name" value="Fer4_8"/>
    <property type="match status" value="1"/>
</dbReference>
<comment type="caution">
    <text evidence="5">The sequence shown here is derived from an EMBL/GenBank/DDBJ whole genome shotgun (WGS) entry which is preliminary data.</text>
</comment>
<dbReference type="Pfam" id="PF13237">
    <property type="entry name" value="Fer4_10"/>
    <property type="match status" value="1"/>
</dbReference>
<feature type="domain" description="4Fe-4S ferredoxin-type" evidence="4">
    <location>
        <begin position="116"/>
        <end position="145"/>
    </location>
</feature>
<dbReference type="PROSITE" id="PS51379">
    <property type="entry name" value="4FE4S_FER_2"/>
    <property type="match status" value="3"/>
</dbReference>
<sequence length="188" mass="20667">MAITSKDINSAFSAEVTAIPGGEFLNRCFSCGACSGICPVSQAIPDFDPRKIIHMIRMGLKETLLKSDLLWFCSRCRSCVFVCPQDVRFAEIMVALRQLALKGGYISEQDLLDKGKSAWVERDLCVSCLTCVRVCPWRIPKIDDQGKAAIDPQECRGCGICPSECPAQAIRLNESEDERLIAACGVNQ</sequence>
<dbReference type="PANTHER" id="PTHR43255:SF2">
    <property type="entry name" value="HETERODISULFIDE REDUCTASE RELATED PROTEIN"/>
    <property type="match status" value="1"/>
</dbReference>
<evidence type="ECO:0000313" key="6">
    <source>
        <dbReference type="Proteomes" id="UP001154240"/>
    </source>
</evidence>
<feature type="domain" description="4Fe-4S ferredoxin-type" evidence="4">
    <location>
        <begin position="146"/>
        <end position="175"/>
    </location>
</feature>
<proteinExistence type="predicted"/>
<dbReference type="Gene3D" id="3.30.70.20">
    <property type="match status" value="1"/>
</dbReference>
<reference evidence="5" key="1">
    <citation type="journal article" date="2022" name="bioRxiv">
        <title>Thiovibrio frasassiensisgen. nov., sp. nov., an autotrophic, elemental sulfur disproportionating bacterium isolated from sulfidic karst sediment, and proposal of Thiovibrionaceae fam. nov.</title>
        <authorList>
            <person name="Aronson H."/>
            <person name="Thomas C."/>
            <person name="Bhattacharyya M."/>
            <person name="Eckstein S."/>
            <person name="Jensen S."/>
            <person name="Barco R."/>
            <person name="Macalady J."/>
            <person name="Amend J."/>
        </authorList>
    </citation>
    <scope>NUCLEOTIDE SEQUENCE</scope>
    <source>
        <strain evidence="5">RS19-109</strain>
    </source>
</reference>
<dbReference type="GO" id="GO:0051536">
    <property type="term" value="F:iron-sulfur cluster binding"/>
    <property type="evidence" value="ECO:0007669"/>
    <property type="project" value="UniProtKB-KW"/>
</dbReference>
<dbReference type="Gene3D" id="1.10.1060.10">
    <property type="entry name" value="Alpha-helical ferredoxin"/>
    <property type="match status" value="1"/>
</dbReference>
<dbReference type="InterPro" id="IPR051460">
    <property type="entry name" value="HdrC_iron-sulfur_subunit"/>
</dbReference>
<evidence type="ECO:0000256" key="1">
    <source>
        <dbReference type="ARBA" id="ARBA00022723"/>
    </source>
</evidence>
<dbReference type="Proteomes" id="UP001154240">
    <property type="component" value="Unassembled WGS sequence"/>
</dbReference>
<dbReference type="InterPro" id="IPR009051">
    <property type="entry name" value="Helical_ferredxn"/>
</dbReference>
<dbReference type="PANTHER" id="PTHR43255">
    <property type="entry name" value="IRON-SULFUR-BINDING OXIDOREDUCTASE FADF-RELATED-RELATED"/>
    <property type="match status" value="1"/>
</dbReference>
<dbReference type="AlphaFoldDB" id="A0A9X4MFS6"/>
<feature type="domain" description="4Fe-4S ferredoxin-type" evidence="4">
    <location>
        <begin position="18"/>
        <end position="50"/>
    </location>
</feature>
<dbReference type="EMBL" id="JAPHEH010000001">
    <property type="protein sequence ID" value="MDG4475090.1"/>
    <property type="molecule type" value="Genomic_DNA"/>
</dbReference>
<dbReference type="InterPro" id="IPR017900">
    <property type="entry name" value="4Fe4S_Fe_S_CS"/>
</dbReference>
<keyword evidence="3" id="KW-0411">Iron-sulfur</keyword>
<dbReference type="GO" id="GO:0005886">
    <property type="term" value="C:plasma membrane"/>
    <property type="evidence" value="ECO:0007669"/>
    <property type="project" value="TreeGrafter"/>
</dbReference>
<keyword evidence="2" id="KW-0408">Iron</keyword>
<dbReference type="InterPro" id="IPR017896">
    <property type="entry name" value="4Fe4S_Fe-S-bd"/>
</dbReference>
<gene>
    <name evidence="5" type="ORF">OLX77_02805</name>
</gene>
<accession>A0A9X4MFS6</accession>
<evidence type="ECO:0000313" key="5">
    <source>
        <dbReference type="EMBL" id="MDG4475090.1"/>
    </source>
</evidence>
<organism evidence="5 6">
    <name type="scientific">Thiovibrio frasassiensis</name>
    <dbReference type="NCBI Taxonomy" id="2984131"/>
    <lineage>
        <taxon>Bacteria</taxon>
        <taxon>Pseudomonadati</taxon>
        <taxon>Thermodesulfobacteriota</taxon>
        <taxon>Desulfobulbia</taxon>
        <taxon>Desulfobulbales</taxon>
        <taxon>Thiovibrionaceae</taxon>
        <taxon>Thiovibrio</taxon>
    </lineage>
</organism>
<evidence type="ECO:0000256" key="2">
    <source>
        <dbReference type="ARBA" id="ARBA00023004"/>
    </source>
</evidence>
<evidence type="ECO:0000256" key="3">
    <source>
        <dbReference type="ARBA" id="ARBA00023014"/>
    </source>
</evidence>
<dbReference type="PROSITE" id="PS00198">
    <property type="entry name" value="4FE4S_FER_1"/>
    <property type="match status" value="1"/>
</dbReference>
<dbReference type="RefSeq" id="WP_307632066.1">
    <property type="nucleotide sequence ID" value="NZ_JAPHEH010000001.1"/>
</dbReference>
<dbReference type="SUPFAM" id="SSF54862">
    <property type="entry name" value="4Fe-4S ferredoxins"/>
    <property type="match status" value="1"/>
</dbReference>
<keyword evidence="1" id="KW-0479">Metal-binding</keyword>
<dbReference type="GO" id="GO:0046872">
    <property type="term" value="F:metal ion binding"/>
    <property type="evidence" value="ECO:0007669"/>
    <property type="project" value="UniProtKB-KW"/>
</dbReference>
<name>A0A9X4MFS6_9BACT</name>
<protein>
    <submittedName>
        <fullName evidence="5">4Fe-4S dicluster domain-containing protein</fullName>
    </submittedName>
</protein>